<evidence type="ECO:0000256" key="1">
    <source>
        <dbReference type="SAM" id="MobiDB-lite"/>
    </source>
</evidence>
<keyword evidence="2" id="KW-0472">Membrane</keyword>
<dbReference type="RefSeq" id="WP_235003124.1">
    <property type="nucleotide sequence ID" value="NZ_OCNK01000001.1"/>
</dbReference>
<protein>
    <submittedName>
        <fullName evidence="4">Peptidase family M23</fullName>
    </submittedName>
</protein>
<dbReference type="PANTHER" id="PTHR21666:SF270">
    <property type="entry name" value="MUREIN HYDROLASE ACTIVATOR ENVC"/>
    <property type="match status" value="1"/>
</dbReference>
<evidence type="ECO:0000259" key="3">
    <source>
        <dbReference type="Pfam" id="PF01551"/>
    </source>
</evidence>
<evidence type="ECO:0000313" key="5">
    <source>
        <dbReference type="Proteomes" id="UP000219482"/>
    </source>
</evidence>
<organism evidence="4 5">
    <name type="scientific">Blastococcus haudaquaticus</name>
    <dbReference type="NCBI Taxonomy" id="1938745"/>
    <lineage>
        <taxon>Bacteria</taxon>
        <taxon>Bacillati</taxon>
        <taxon>Actinomycetota</taxon>
        <taxon>Actinomycetes</taxon>
        <taxon>Geodermatophilales</taxon>
        <taxon>Geodermatophilaceae</taxon>
        <taxon>Blastococcus</taxon>
    </lineage>
</organism>
<feature type="domain" description="M23ase beta-sheet core" evidence="3">
    <location>
        <begin position="200"/>
        <end position="298"/>
    </location>
</feature>
<feature type="transmembrane region" description="Helical" evidence="2">
    <location>
        <begin position="104"/>
        <end position="124"/>
    </location>
</feature>
<dbReference type="SUPFAM" id="SSF51261">
    <property type="entry name" value="Duplicated hybrid motif"/>
    <property type="match status" value="1"/>
</dbReference>
<dbReference type="AlphaFoldDB" id="A0A286GG11"/>
<name>A0A286GG11_9ACTN</name>
<dbReference type="CDD" id="cd12797">
    <property type="entry name" value="M23_peptidase"/>
    <property type="match status" value="1"/>
</dbReference>
<keyword evidence="2" id="KW-0812">Transmembrane</keyword>
<keyword evidence="5" id="KW-1185">Reference proteome</keyword>
<feature type="compositionally biased region" description="Low complexity" evidence="1">
    <location>
        <begin position="66"/>
        <end position="79"/>
    </location>
</feature>
<dbReference type="InterPro" id="IPR050570">
    <property type="entry name" value="Cell_wall_metabolism_enzyme"/>
</dbReference>
<dbReference type="PANTHER" id="PTHR21666">
    <property type="entry name" value="PEPTIDASE-RELATED"/>
    <property type="match status" value="1"/>
</dbReference>
<feature type="region of interest" description="Disordered" evidence="1">
    <location>
        <begin position="1"/>
        <end position="31"/>
    </location>
</feature>
<dbReference type="EMBL" id="OCNK01000001">
    <property type="protein sequence ID" value="SOD93954.1"/>
    <property type="molecule type" value="Genomic_DNA"/>
</dbReference>
<dbReference type="InterPro" id="IPR011055">
    <property type="entry name" value="Dup_hybrid_motif"/>
</dbReference>
<evidence type="ECO:0000256" key="2">
    <source>
        <dbReference type="SAM" id="Phobius"/>
    </source>
</evidence>
<dbReference type="InterPro" id="IPR016047">
    <property type="entry name" value="M23ase_b-sheet_dom"/>
</dbReference>
<keyword evidence="2" id="KW-1133">Transmembrane helix</keyword>
<accession>A0A286GG11</accession>
<proteinExistence type="predicted"/>
<sequence>MARSSAPQVLEGPGSERDTASLGAPITATSIPVPRSAATAAALAAATAKADARLKADTKLDASTMPDADASSDTGDAPPAADPAPSLEPRPGGRRLPQPPGRRVHLWFAAVVIGALVAAVPGLFTTSEELTGTASDYGLGVAADLAIGGLDDAGVRRSITEAEAQARLGELAASRAARAPKTFLPTQGRLTTCYCMRWGQMHYGLDLAAPLGTPIYSAADGVVLRAGRVSGFGNAVYIQDADGNVHIYGHMRYYDVAAGDIVHAGDQIAKVGNEGYSTGPHLHYEIHRGDMDGRPLDPQDWLAERGVHI</sequence>
<dbReference type="GO" id="GO:0004222">
    <property type="term" value="F:metalloendopeptidase activity"/>
    <property type="evidence" value="ECO:0007669"/>
    <property type="project" value="TreeGrafter"/>
</dbReference>
<dbReference type="Gene3D" id="2.70.70.10">
    <property type="entry name" value="Glucose Permease (Domain IIA)"/>
    <property type="match status" value="1"/>
</dbReference>
<feature type="region of interest" description="Disordered" evidence="1">
    <location>
        <begin position="59"/>
        <end position="98"/>
    </location>
</feature>
<dbReference type="Proteomes" id="UP000219482">
    <property type="component" value="Unassembled WGS sequence"/>
</dbReference>
<dbReference type="Pfam" id="PF01551">
    <property type="entry name" value="Peptidase_M23"/>
    <property type="match status" value="1"/>
</dbReference>
<evidence type="ECO:0000313" key="4">
    <source>
        <dbReference type="EMBL" id="SOD93954.1"/>
    </source>
</evidence>
<gene>
    <name evidence="4" type="ORF">SAMN06272739_0509</name>
</gene>
<reference evidence="5" key="1">
    <citation type="submission" date="2017-09" db="EMBL/GenBank/DDBJ databases">
        <authorList>
            <person name="Varghese N."/>
            <person name="Submissions S."/>
        </authorList>
    </citation>
    <scope>NUCLEOTIDE SEQUENCE [LARGE SCALE GENOMIC DNA]</scope>
    <source>
        <strain evidence="5">DSM 44270</strain>
    </source>
</reference>